<feature type="domain" description="Cardiolipin synthase N-terminal" evidence="7">
    <location>
        <begin position="18"/>
        <end position="63"/>
    </location>
</feature>
<feature type="transmembrane region" description="Helical" evidence="6">
    <location>
        <begin position="39"/>
        <end position="62"/>
    </location>
</feature>
<sequence length="129" mass="14491">MTFGEFLWSLLIFYFIFFYFLILFRILTDLFGDGETSGWIKTVWILALLFLPFITMIVYLVARGKSMAERTIARHEARAADQQEYIRRVAGSNGGGGDPAAQIAKGQELLQSGAITQQEFDSLKAKALA</sequence>
<comment type="subcellular location">
    <subcellularLocation>
        <location evidence="1">Cell membrane</location>
        <topology evidence="1">Multi-pass membrane protein</topology>
    </subcellularLocation>
</comment>
<evidence type="ECO:0000313" key="8">
    <source>
        <dbReference type="EMBL" id="MBB4763956.1"/>
    </source>
</evidence>
<evidence type="ECO:0000256" key="2">
    <source>
        <dbReference type="ARBA" id="ARBA00022475"/>
    </source>
</evidence>
<organism evidence="8 9">
    <name type="scientific">Actinoplanes digitatis</name>
    <dbReference type="NCBI Taxonomy" id="1868"/>
    <lineage>
        <taxon>Bacteria</taxon>
        <taxon>Bacillati</taxon>
        <taxon>Actinomycetota</taxon>
        <taxon>Actinomycetes</taxon>
        <taxon>Micromonosporales</taxon>
        <taxon>Micromonosporaceae</taxon>
        <taxon>Actinoplanes</taxon>
    </lineage>
</organism>
<dbReference type="Pfam" id="PF13396">
    <property type="entry name" value="PLDc_N"/>
    <property type="match status" value="1"/>
</dbReference>
<accession>A0A7W7MR75</accession>
<keyword evidence="4 6" id="KW-1133">Transmembrane helix</keyword>
<evidence type="ECO:0000259" key="7">
    <source>
        <dbReference type="Pfam" id="PF13396"/>
    </source>
</evidence>
<comment type="caution">
    <text evidence="8">The sequence shown here is derived from an EMBL/GenBank/DDBJ whole genome shotgun (WGS) entry which is preliminary data.</text>
</comment>
<keyword evidence="3 6" id="KW-0812">Transmembrane</keyword>
<feature type="transmembrane region" description="Helical" evidence="6">
    <location>
        <begin position="7"/>
        <end position="27"/>
    </location>
</feature>
<dbReference type="Proteomes" id="UP000578112">
    <property type="component" value="Unassembled WGS sequence"/>
</dbReference>
<evidence type="ECO:0000256" key="1">
    <source>
        <dbReference type="ARBA" id="ARBA00004651"/>
    </source>
</evidence>
<name>A0A7W7MR75_9ACTN</name>
<evidence type="ECO:0000256" key="4">
    <source>
        <dbReference type="ARBA" id="ARBA00022989"/>
    </source>
</evidence>
<evidence type="ECO:0000313" key="9">
    <source>
        <dbReference type="Proteomes" id="UP000578112"/>
    </source>
</evidence>
<protein>
    <recommendedName>
        <fullName evidence="7">Cardiolipin synthase N-terminal domain-containing protein</fullName>
    </recommendedName>
</protein>
<dbReference type="AlphaFoldDB" id="A0A7W7MR75"/>
<keyword evidence="5 6" id="KW-0472">Membrane</keyword>
<proteinExistence type="predicted"/>
<reference evidence="8 9" key="1">
    <citation type="submission" date="2020-08" db="EMBL/GenBank/DDBJ databases">
        <title>Sequencing the genomes of 1000 actinobacteria strains.</title>
        <authorList>
            <person name="Klenk H.-P."/>
        </authorList>
    </citation>
    <scope>NUCLEOTIDE SEQUENCE [LARGE SCALE GENOMIC DNA]</scope>
    <source>
        <strain evidence="8 9">DSM 43149</strain>
    </source>
</reference>
<dbReference type="GO" id="GO:0005886">
    <property type="term" value="C:plasma membrane"/>
    <property type="evidence" value="ECO:0007669"/>
    <property type="project" value="UniProtKB-SubCell"/>
</dbReference>
<gene>
    <name evidence="8" type="ORF">BJ971_004512</name>
</gene>
<dbReference type="EMBL" id="JACHNH010000001">
    <property type="protein sequence ID" value="MBB4763956.1"/>
    <property type="molecule type" value="Genomic_DNA"/>
</dbReference>
<keyword evidence="2" id="KW-1003">Cell membrane</keyword>
<evidence type="ECO:0000256" key="5">
    <source>
        <dbReference type="ARBA" id="ARBA00023136"/>
    </source>
</evidence>
<keyword evidence="9" id="KW-1185">Reference proteome</keyword>
<evidence type="ECO:0000256" key="6">
    <source>
        <dbReference type="SAM" id="Phobius"/>
    </source>
</evidence>
<dbReference type="InterPro" id="IPR027379">
    <property type="entry name" value="CLS_N"/>
</dbReference>
<dbReference type="RefSeq" id="WP_184995197.1">
    <property type="nucleotide sequence ID" value="NZ_BOMK01000024.1"/>
</dbReference>
<evidence type="ECO:0000256" key="3">
    <source>
        <dbReference type="ARBA" id="ARBA00022692"/>
    </source>
</evidence>